<feature type="compositionally biased region" description="Acidic residues" evidence="1">
    <location>
        <begin position="11"/>
        <end position="23"/>
    </location>
</feature>
<dbReference type="EMBL" id="LFIW01002706">
    <property type="protein sequence ID" value="KZL64268.1"/>
    <property type="molecule type" value="Genomic_DNA"/>
</dbReference>
<dbReference type="Proteomes" id="UP000076584">
    <property type="component" value="Unassembled WGS sequence"/>
</dbReference>
<dbReference type="AlphaFoldDB" id="A0A166M4B6"/>
<sequence length="360" mass="42039">MTELVPSEPSTSEEELDPGEESEPEVKDDLEITVDARNCEGWSDMILQARRHMRCHPYHWKRYRDPWIKCYLRNASSSSHESDGDKAPLPPEPEPEQPKFHLFVDLSKELRDKIMLMTIDPVIVEGDIRIDFEWGQGPQAHFRQHLIRKWGAIPLYAVSREIRALATAFFGAPDPRTFPFSPAQDAVELIWDGSMLPTTWRTTDDYREAGPVVSAARKGHSNREWAMPRRLCERVWHVVVDGRYARFDNGRKGPWQLVFGIVRDFFTETRFLGLRMWDLDDEGFDGSYDPTMEALYRVDQMDFFDRLEGMSEDGRVPFPRLRTLRVLPKLAIRKRRMKFRKAKEGHFLVVRNDEIPMTAS</sequence>
<organism evidence="2 3">
    <name type="scientific">Colletotrichum incanum</name>
    <name type="common">Soybean anthracnose fungus</name>
    <dbReference type="NCBI Taxonomy" id="1573173"/>
    <lineage>
        <taxon>Eukaryota</taxon>
        <taxon>Fungi</taxon>
        <taxon>Dikarya</taxon>
        <taxon>Ascomycota</taxon>
        <taxon>Pezizomycotina</taxon>
        <taxon>Sordariomycetes</taxon>
        <taxon>Hypocreomycetidae</taxon>
        <taxon>Glomerellales</taxon>
        <taxon>Glomerellaceae</taxon>
        <taxon>Colletotrichum</taxon>
        <taxon>Colletotrichum spaethianum species complex</taxon>
    </lineage>
</organism>
<feature type="region of interest" description="Disordered" evidence="1">
    <location>
        <begin position="1"/>
        <end position="27"/>
    </location>
</feature>
<evidence type="ECO:0000313" key="2">
    <source>
        <dbReference type="EMBL" id="KZL64268.1"/>
    </source>
</evidence>
<gene>
    <name evidence="2" type="ORF">CI238_00511</name>
</gene>
<evidence type="ECO:0000256" key="1">
    <source>
        <dbReference type="SAM" id="MobiDB-lite"/>
    </source>
</evidence>
<evidence type="ECO:0000313" key="3">
    <source>
        <dbReference type="Proteomes" id="UP000076584"/>
    </source>
</evidence>
<feature type="region of interest" description="Disordered" evidence="1">
    <location>
        <begin position="77"/>
        <end position="98"/>
    </location>
</feature>
<keyword evidence="3" id="KW-1185">Reference proteome</keyword>
<comment type="caution">
    <text evidence="2">The sequence shown here is derived from an EMBL/GenBank/DDBJ whole genome shotgun (WGS) entry which is preliminary data.</text>
</comment>
<reference evidence="2 3" key="1">
    <citation type="submission" date="2015-06" db="EMBL/GenBank/DDBJ databases">
        <title>Survival trade-offs in plant roots during colonization by closely related pathogenic and mutualistic fungi.</title>
        <authorList>
            <person name="Hacquard S."/>
            <person name="Kracher B."/>
            <person name="Hiruma K."/>
            <person name="Weinman A."/>
            <person name="Muench P."/>
            <person name="Garrido Oter R."/>
            <person name="Ver Loren van Themaat E."/>
            <person name="Dallerey J.-F."/>
            <person name="Damm U."/>
            <person name="Henrissat B."/>
            <person name="Lespinet O."/>
            <person name="Thon M."/>
            <person name="Kemen E."/>
            <person name="McHardy A.C."/>
            <person name="Schulze-Lefert P."/>
            <person name="O'Connell R.J."/>
        </authorList>
    </citation>
    <scope>NUCLEOTIDE SEQUENCE [LARGE SCALE GENOMIC DNA]</scope>
    <source>
        <strain evidence="2 3">MAFF 238704</strain>
    </source>
</reference>
<proteinExistence type="predicted"/>
<protein>
    <submittedName>
        <fullName evidence="2">Uncharacterized protein</fullName>
    </submittedName>
</protein>
<accession>A0A166M4B6</accession>
<name>A0A166M4B6_COLIC</name>